<proteinExistence type="predicted"/>
<keyword evidence="3" id="KW-0464">Manganese</keyword>
<comment type="caution">
    <text evidence="5">The sequence shown here is derived from an EMBL/GenBank/DDBJ whole genome shotgun (WGS) entry which is preliminary data.</text>
</comment>
<comment type="cofactor">
    <cofactor evidence="1">
        <name>Mn(2+)</name>
        <dbReference type="ChEBI" id="CHEBI:29035"/>
    </cofactor>
</comment>
<dbReference type="EMBL" id="LSRX01000104">
    <property type="protein sequence ID" value="OLQ09050.1"/>
    <property type="molecule type" value="Genomic_DNA"/>
</dbReference>
<dbReference type="GO" id="GO:0046872">
    <property type="term" value="F:metal ion binding"/>
    <property type="evidence" value="ECO:0007669"/>
    <property type="project" value="UniProtKB-KW"/>
</dbReference>
<dbReference type="Pfam" id="PF00149">
    <property type="entry name" value="Metallophos"/>
    <property type="match status" value="1"/>
</dbReference>
<feature type="domain" description="Serine/threonine specific protein phosphatases" evidence="4">
    <location>
        <begin position="47"/>
        <end position="52"/>
    </location>
</feature>
<keyword evidence="6" id="KW-1185">Reference proteome</keyword>
<sequence length="259" mass="28613">MWKTCEKENDDEPISYVFNGDWVDRGRHQLEVMVLILIIYPNQVWLNRGNHEDRQQNLRTSKIGSLGFDKACGDLSILGCLRLTDPLGVIPVELADSSVRMAKQLENEMVKAGVAVLVVDPNTDNNETAAIYNRLRQSIPSNGSSIGLDCEGTDGHKGHWGPLMVQVASRTVAVVEVPVAPGEYSGQLRELLAGKGIQKIVCQGKEDILSLRRAAEKPEQSKTPGMEALGLDQGRRIFDSFQGLFEWCPGAKLSDVLWE</sequence>
<evidence type="ECO:0000313" key="5">
    <source>
        <dbReference type="EMBL" id="OLQ09050.1"/>
    </source>
</evidence>
<dbReference type="PANTHER" id="PTHR45668">
    <property type="entry name" value="SERINE/THREONINE-PROTEIN PHOSPHATASE 5-RELATED"/>
    <property type="match status" value="1"/>
</dbReference>
<gene>
    <name evidence="5" type="primary">PPEF2</name>
    <name evidence="5" type="ORF">AK812_SmicGene7356</name>
</gene>
<dbReference type="PROSITE" id="PS00125">
    <property type="entry name" value="SER_THR_PHOSPHATASE"/>
    <property type="match status" value="1"/>
</dbReference>
<keyword evidence="2" id="KW-0479">Metal-binding</keyword>
<dbReference type="Gene3D" id="3.30.420.10">
    <property type="entry name" value="Ribonuclease H-like superfamily/Ribonuclease H"/>
    <property type="match status" value="1"/>
</dbReference>
<protein>
    <submittedName>
        <fullName evidence="5">Serine/threonine-protein phosphatase with EF-hands 2</fullName>
    </submittedName>
</protein>
<name>A0A1Q9ENP8_SYMMI</name>
<dbReference type="InterPro" id="IPR051134">
    <property type="entry name" value="PPP_phosphatase"/>
</dbReference>
<evidence type="ECO:0000256" key="1">
    <source>
        <dbReference type="ARBA" id="ARBA00001936"/>
    </source>
</evidence>
<evidence type="ECO:0000259" key="4">
    <source>
        <dbReference type="PROSITE" id="PS00125"/>
    </source>
</evidence>
<dbReference type="AlphaFoldDB" id="A0A1Q9ENP8"/>
<dbReference type="GO" id="GO:0003676">
    <property type="term" value="F:nucleic acid binding"/>
    <property type="evidence" value="ECO:0007669"/>
    <property type="project" value="InterPro"/>
</dbReference>
<evidence type="ECO:0000313" key="6">
    <source>
        <dbReference type="Proteomes" id="UP000186817"/>
    </source>
</evidence>
<dbReference type="InterPro" id="IPR004843">
    <property type="entry name" value="Calcineurin-like_PHP"/>
</dbReference>
<dbReference type="InterPro" id="IPR029052">
    <property type="entry name" value="Metallo-depent_PP-like"/>
</dbReference>
<dbReference type="InterPro" id="IPR036397">
    <property type="entry name" value="RNaseH_sf"/>
</dbReference>
<dbReference type="OrthoDB" id="437030at2759"/>
<evidence type="ECO:0000256" key="2">
    <source>
        <dbReference type="ARBA" id="ARBA00022723"/>
    </source>
</evidence>
<organism evidence="5 6">
    <name type="scientific">Symbiodinium microadriaticum</name>
    <name type="common">Dinoflagellate</name>
    <name type="synonym">Zooxanthella microadriatica</name>
    <dbReference type="NCBI Taxonomy" id="2951"/>
    <lineage>
        <taxon>Eukaryota</taxon>
        <taxon>Sar</taxon>
        <taxon>Alveolata</taxon>
        <taxon>Dinophyceae</taxon>
        <taxon>Suessiales</taxon>
        <taxon>Symbiodiniaceae</taxon>
        <taxon>Symbiodinium</taxon>
    </lineage>
</organism>
<dbReference type="Proteomes" id="UP000186817">
    <property type="component" value="Unassembled WGS sequence"/>
</dbReference>
<dbReference type="PANTHER" id="PTHR45668:SF3">
    <property type="entry name" value="SERINE_THREONINE-PROTEIN PHOSPHATASE RDGC"/>
    <property type="match status" value="1"/>
</dbReference>
<dbReference type="Gene3D" id="3.60.21.10">
    <property type="match status" value="1"/>
</dbReference>
<dbReference type="SUPFAM" id="SSF56300">
    <property type="entry name" value="Metallo-dependent phosphatases"/>
    <property type="match status" value="1"/>
</dbReference>
<dbReference type="InterPro" id="IPR012337">
    <property type="entry name" value="RNaseH-like_sf"/>
</dbReference>
<dbReference type="GO" id="GO:0016787">
    <property type="term" value="F:hydrolase activity"/>
    <property type="evidence" value="ECO:0007669"/>
    <property type="project" value="InterPro"/>
</dbReference>
<dbReference type="SUPFAM" id="SSF53098">
    <property type="entry name" value="Ribonuclease H-like"/>
    <property type="match status" value="1"/>
</dbReference>
<accession>A0A1Q9ENP8</accession>
<evidence type="ECO:0000256" key="3">
    <source>
        <dbReference type="ARBA" id="ARBA00023211"/>
    </source>
</evidence>
<reference evidence="5 6" key="1">
    <citation type="submission" date="2016-02" db="EMBL/GenBank/DDBJ databases">
        <title>Genome analysis of coral dinoflagellate symbionts highlights evolutionary adaptations to a symbiotic lifestyle.</title>
        <authorList>
            <person name="Aranda M."/>
            <person name="Li Y."/>
            <person name="Liew Y.J."/>
            <person name="Baumgarten S."/>
            <person name="Simakov O."/>
            <person name="Wilson M."/>
            <person name="Piel J."/>
            <person name="Ashoor H."/>
            <person name="Bougouffa S."/>
            <person name="Bajic V.B."/>
            <person name="Ryu T."/>
            <person name="Ravasi T."/>
            <person name="Bayer T."/>
            <person name="Micklem G."/>
            <person name="Kim H."/>
            <person name="Bhak J."/>
            <person name="Lajeunesse T.C."/>
            <person name="Voolstra C.R."/>
        </authorList>
    </citation>
    <scope>NUCLEOTIDE SEQUENCE [LARGE SCALE GENOMIC DNA]</scope>
    <source>
        <strain evidence="5 6">CCMP2467</strain>
    </source>
</reference>
<dbReference type="InterPro" id="IPR006186">
    <property type="entry name" value="Ser/Thr-sp_prot-phosphatase"/>
</dbReference>